<name>A0AAN6ZFI1_9PEZI</name>
<protein>
    <submittedName>
        <fullName evidence="2">Uncharacterized protein</fullName>
    </submittedName>
</protein>
<keyword evidence="3" id="KW-1185">Reference proteome</keyword>
<dbReference type="Proteomes" id="UP001304895">
    <property type="component" value="Unassembled WGS sequence"/>
</dbReference>
<proteinExistence type="predicted"/>
<evidence type="ECO:0000256" key="1">
    <source>
        <dbReference type="SAM" id="MobiDB-lite"/>
    </source>
</evidence>
<gene>
    <name evidence="2" type="ORF">BT67DRAFT_440485</name>
</gene>
<evidence type="ECO:0000313" key="2">
    <source>
        <dbReference type="EMBL" id="KAK4135579.1"/>
    </source>
</evidence>
<organism evidence="2 3">
    <name type="scientific">Trichocladium antarcticum</name>
    <dbReference type="NCBI Taxonomy" id="1450529"/>
    <lineage>
        <taxon>Eukaryota</taxon>
        <taxon>Fungi</taxon>
        <taxon>Dikarya</taxon>
        <taxon>Ascomycota</taxon>
        <taxon>Pezizomycotina</taxon>
        <taxon>Sordariomycetes</taxon>
        <taxon>Sordariomycetidae</taxon>
        <taxon>Sordariales</taxon>
        <taxon>Chaetomiaceae</taxon>
        <taxon>Trichocladium</taxon>
    </lineage>
</organism>
<dbReference type="EMBL" id="MU853405">
    <property type="protein sequence ID" value="KAK4135579.1"/>
    <property type="molecule type" value="Genomic_DNA"/>
</dbReference>
<sequence length="79" mass="8743">MAREALSGLDARASCFCRLEIFEFRLRDVTRCDEMRRLRPMLLGGTRRGTRSGPAVSRRPDRNGQIAHAAVGVGAVQLS</sequence>
<comment type="caution">
    <text evidence="2">The sequence shown here is derived from an EMBL/GenBank/DDBJ whole genome shotgun (WGS) entry which is preliminary data.</text>
</comment>
<dbReference type="AlphaFoldDB" id="A0AAN6ZFI1"/>
<reference evidence="2" key="2">
    <citation type="submission" date="2023-05" db="EMBL/GenBank/DDBJ databases">
        <authorList>
            <consortium name="Lawrence Berkeley National Laboratory"/>
            <person name="Steindorff A."/>
            <person name="Hensen N."/>
            <person name="Bonometti L."/>
            <person name="Westerberg I."/>
            <person name="Brannstrom I.O."/>
            <person name="Guillou S."/>
            <person name="Cros-Aarteil S."/>
            <person name="Calhoun S."/>
            <person name="Haridas S."/>
            <person name="Kuo A."/>
            <person name="Mondo S."/>
            <person name="Pangilinan J."/>
            <person name="Riley R."/>
            <person name="Labutti K."/>
            <person name="Andreopoulos B."/>
            <person name="Lipzen A."/>
            <person name="Chen C."/>
            <person name="Yanf M."/>
            <person name="Daum C."/>
            <person name="Ng V."/>
            <person name="Clum A."/>
            <person name="Ohm R."/>
            <person name="Martin F."/>
            <person name="Silar P."/>
            <person name="Natvig D."/>
            <person name="Lalanne C."/>
            <person name="Gautier V."/>
            <person name="Ament-Velasquez S.L."/>
            <person name="Kruys A."/>
            <person name="Hutchinson M.I."/>
            <person name="Powell A.J."/>
            <person name="Barry K."/>
            <person name="Miller A.N."/>
            <person name="Grigoriev I.V."/>
            <person name="Debuchy R."/>
            <person name="Gladieux P."/>
            <person name="Thoren M.H."/>
            <person name="Johannesson H."/>
        </authorList>
    </citation>
    <scope>NUCLEOTIDE SEQUENCE</scope>
    <source>
        <strain evidence="2">CBS 123565</strain>
    </source>
</reference>
<accession>A0AAN6ZFI1</accession>
<reference evidence="2" key="1">
    <citation type="journal article" date="2023" name="Mol. Phylogenet. Evol.">
        <title>Genome-scale phylogeny and comparative genomics of the fungal order Sordariales.</title>
        <authorList>
            <person name="Hensen N."/>
            <person name="Bonometti L."/>
            <person name="Westerberg I."/>
            <person name="Brannstrom I.O."/>
            <person name="Guillou S."/>
            <person name="Cros-Aarteil S."/>
            <person name="Calhoun S."/>
            <person name="Haridas S."/>
            <person name="Kuo A."/>
            <person name="Mondo S."/>
            <person name="Pangilinan J."/>
            <person name="Riley R."/>
            <person name="LaButti K."/>
            <person name="Andreopoulos B."/>
            <person name="Lipzen A."/>
            <person name="Chen C."/>
            <person name="Yan M."/>
            <person name="Daum C."/>
            <person name="Ng V."/>
            <person name="Clum A."/>
            <person name="Steindorff A."/>
            <person name="Ohm R.A."/>
            <person name="Martin F."/>
            <person name="Silar P."/>
            <person name="Natvig D.O."/>
            <person name="Lalanne C."/>
            <person name="Gautier V."/>
            <person name="Ament-Velasquez S.L."/>
            <person name="Kruys A."/>
            <person name="Hutchinson M.I."/>
            <person name="Powell A.J."/>
            <person name="Barry K."/>
            <person name="Miller A.N."/>
            <person name="Grigoriev I.V."/>
            <person name="Debuchy R."/>
            <person name="Gladieux P."/>
            <person name="Hiltunen Thoren M."/>
            <person name="Johannesson H."/>
        </authorList>
    </citation>
    <scope>NUCLEOTIDE SEQUENCE</scope>
    <source>
        <strain evidence="2">CBS 123565</strain>
    </source>
</reference>
<feature type="region of interest" description="Disordered" evidence="1">
    <location>
        <begin position="43"/>
        <end position="63"/>
    </location>
</feature>
<evidence type="ECO:0000313" key="3">
    <source>
        <dbReference type="Proteomes" id="UP001304895"/>
    </source>
</evidence>